<dbReference type="EMBL" id="CM042049">
    <property type="protein sequence ID" value="KAI3745856.1"/>
    <property type="molecule type" value="Genomic_DNA"/>
</dbReference>
<name>A0ACB9DHW5_ARCLA</name>
<accession>A0ACB9DHW5</accession>
<evidence type="ECO:0000313" key="2">
    <source>
        <dbReference type="Proteomes" id="UP001055879"/>
    </source>
</evidence>
<keyword evidence="2" id="KW-1185">Reference proteome</keyword>
<reference evidence="2" key="1">
    <citation type="journal article" date="2022" name="Mol. Ecol. Resour.">
        <title>The genomes of chicory, endive, great burdock and yacon provide insights into Asteraceae palaeo-polyploidization history and plant inulin production.</title>
        <authorList>
            <person name="Fan W."/>
            <person name="Wang S."/>
            <person name="Wang H."/>
            <person name="Wang A."/>
            <person name="Jiang F."/>
            <person name="Liu H."/>
            <person name="Zhao H."/>
            <person name="Xu D."/>
            <person name="Zhang Y."/>
        </authorList>
    </citation>
    <scope>NUCLEOTIDE SEQUENCE [LARGE SCALE GENOMIC DNA]</scope>
    <source>
        <strain evidence="2">cv. Niubang</strain>
    </source>
</reference>
<dbReference type="Proteomes" id="UP001055879">
    <property type="component" value="Linkage Group LG03"/>
</dbReference>
<evidence type="ECO:0000313" key="1">
    <source>
        <dbReference type="EMBL" id="KAI3745856.1"/>
    </source>
</evidence>
<organism evidence="1 2">
    <name type="scientific">Arctium lappa</name>
    <name type="common">Greater burdock</name>
    <name type="synonym">Lappa major</name>
    <dbReference type="NCBI Taxonomy" id="4217"/>
    <lineage>
        <taxon>Eukaryota</taxon>
        <taxon>Viridiplantae</taxon>
        <taxon>Streptophyta</taxon>
        <taxon>Embryophyta</taxon>
        <taxon>Tracheophyta</taxon>
        <taxon>Spermatophyta</taxon>
        <taxon>Magnoliopsida</taxon>
        <taxon>eudicotyledons</taxon>
        <taxon>Gunneridae</taxon>
        <taxon>Pentapetalae</taxon>
        <taxon>asterids</taxon>
        <taxon>campanulids</taxon>
        <taxon>Asterales</taxon>
        <taxon>Asteraceae</taxon>
        <taxon>Carduoideae</taxon>
        <taxon>Cardueae</taxon>
        <taxon>Arctiinae</taxon>
        <taxon>Arctium</taxon>
    </lineage>
</organism>
<protein>
    <submittedName>
        <fullName evidence="1">Uncharacterized protein</fullName>
    </submittedName>
</protein>
<gene>
    <name evidence="1" type="ORF">L6452_08267</name>
</gene>
<comment type="caution">
    <text evidence="1">The sequence shown here is derived from an EMBL/GenBank/DDBJ whole genome shotgun (WGS) entry which is preliminary data.</text>
</comment>
<sequence length="604" mass="69343">MMSNTVENLEGDDLQSPPPPSKNNEKKPINQLKPNKGRVDVKRHRKLTSEVWNSFEFMDPDENGSLTSRLPDFDPNVFRELLASAVVKHELPFQFVEYDGIRKCFNYLHPEVKVVSRNTVKNDIMKMYRMEKLKIRDTLSCIPGRICLTSDCWTSITIDGYMSLTAHFIDSSWNLQKVILNFSFLAPPHTGLALSDHIFSLLKDWGIQKKVFSVTLDNASSNDAMVDFLKYELDLVSQGAYFHVRCCAHIMNLIVQDGLKEVDDAIIKVRDSVKYFRGSQARRQRFLSSVAHVELQSSRGLQQDVPTRWNSTYIMLESVLYYKKSFIHLQKTDANYLHCPTNEEWGRIERTFKFLKVFYEVTCAFSVSKYTTTNLYFANVLMVRVLLHKEKDSHDITVMAFVVVLDPRYKFQLVEWGYEKAYGEGYKSELAIIKDKLFSLFKEYVDESNLNKSKVGQPKNGSLDSQEESQDVLDAASASLLMDFDDFSTKVTSQAVKSELECYLEEKLMPRVKNINILDYWRTHEIRYPTLARMARDILAILISTVASESAFSIGGRVLDAYRTQIESQLGALCGAIMMEKMEDREESNTENEVGADESASRVT</sequence>
<reference evidence="1 2" key="2">
    <citation type="journal article" date="2022" name="Mol. Ecol. Resour.">
        <title>The genomes of chicory, endive, great burdock and yacon provide insights into Asteraceae paleo-polyploidization history and plant inulin production.</title>
        <authorList>
            <person name="Fan W."/>
            <person name="Wang S."/>
            <person name="Wang H."/>
            <person name="Wang A."/>
            <person name="Jiang F."/>
            <person name="Liu H."/>
            <person name="Zhao H."/>
            <person name="Xu D."/>
            <person name="Zhang Y."/>
        </authorList>
    </citation>
    <scope>NUCLEOTIDE SEQUENCE [LARGE SCALE GENOMIC DNA]</scope>
    <source>
        <strain evidence="2">cv. Niubang</strain>
    </source>
</reference>
<proteinExistence type="predicted"/>